<evidence type="ECO:0000313" key="2">
    <source>
        <dbReference type="Proteomes" id="UP000807371"/>
    </source>
</evidence>
<reference evidence="1 2" key="1">
    <citation type="submission" date="2020-09" db="EMBL/GenBank/DDBJ databases">
        <title>Biosynthesis of the nuclear factor of activated T cells inhibitor NFAT-133 and its congeners in Streptomyces pactum.</title>
        <authorList>
            <person name="Zhou W."/>
            <person name="Posri P."/>
            <person name="Abugrain M.E."/>
            <person name="Weisberg A.J."/>
            <person name="Chang J.H."/>
            <person name="Mahmud T."/>
        </authorList>
    </citation>
    <scope>NUCLEOTIDE SEQUENCE [LARGE SCALE GENOMIC DNA]</scope>
    <source>
        <strain evidence="1 2">ATCC 27456</strain>
    </source>
</reference>
<dbReference type="EMBL" id="JACYXC010000001">
    <property type="protein sequence ID" value="MBH5336703.1"/>
    <property type="molecule type" value="Genomic_DNA"/>
</dbReference>
<dbReference type="Proteomes" id="UP000807371">
    <property type="component" value="Unassembled WGS sequence"/>
</dbReference>
<evidence type="ECO:0000313" key="1">
    <source>
        <dbReference type="EMBL" id="MBH5336703.1"/>
    </source>
</evidence>
<sequence length="138" mass="15806">MLRKLRRESRTVQSALGWPVQSAVMMATPEKMSALIKTASESGFSRKGKGLNPQKGHTFAIIPYAPEPTPIPSWMCLVIEFQHGMQLDNGIRPKFHFGRLDISKKDIKDLPSAKRRTRDQILHWMAWQARLTQHNESQ</sequence>
<gene>
    <name evidence="1" type="ORF">IHE55_18770</name>
</gene>
<comment type="caution">
    <text evidence="1">The sequence shown here is derived from an EMBL/GenBank/DDBJ whole genome shotgun (WGS) entry which is preliminary data.</text>
</comment>
<proteinExistence type="predicted"/>
<dbReference type="RefSeq" id="WP_197990076.1">
    <property type="nucleotide sequence ID" value="NZ_JACYXC010000001.1"/>
</dbReference>
<protein>
    <submittedName>
        <fullName evidence="1">Uncharacterized protein</fullName>
    </submittedName>
</protein>
<keyword evidence="2" id="KW-1185">Reference proteome</keyword>
<accession>A0ABS0NNC4</accession>
<name>A0ABS0NNC4_9ACTN</name>
<organism evidence="1 2">
    <name type="scientific">Streptomyces pactum</name>
    <dbReference type="NCBI Taxonomy" id="68249"/>
    <lineage>
        <taxon>Bacteria</taxon>
        <taxon>Bacillati</taxon>
        <taxon>Actinomycetota</taxon>
        <taxon>Actinomycetes</taxon>
        <taxon>Kitasatosporales</taxon>
        <taxon>Streptomycetaceae</taxon>
        <taxon>Streptomyces</taxon>
    </lineage>
</organism>